<evidence type="ECO:0000256" key="2">
    <source>
        <dbReference type="ARBA" id="ARBA00022723"/>
    </source>
</evidence>
<keyword evidence="5 9" id="KW-0067">ATP-binding</keyword>
<comment type="subcellular location">
    <subcellularLocation>
        <location evidence="9">Cytoplasm</location>
    </subcellularLocation>
</comment>
<name>A0A6C2C8W6_9LACO</name>
<keyword evidence="7 9" id="KW-0630">Potassium</keyword>
<dbReference type="GO" id="GO:0005737">
    <property type="term" value="C:cytoplasm"/>
    <property type="evidence" value="ECO:0007669"/>
    <property type="project" value="UniProtKB-SubCell"/>
</dbReference>
<feature type="binding site" evidence="9">
    <location>
        <begin position="39"/>
        <end position="43"/>
    </location>
    <ligand>
        <name>substrate</name>
    </ligand>
</feature>
<dbReference type="OrthoDB" id="9775849at2"/>
<dbReference type="HAMAP" id="MF_01987">
    <property type="entry name" value="Ribokinase"/>
    <property type="match status" value="1"/>
</dbReference>
<dbReference type="Proteomes" id="UP000371977">
    <property type="component" value="Unassembled WGS sequence"/>
</dbReference>
<keyword evidence="2 9" id="KW-0479">Metal-binding</keyword>
<evidence type="ECO:0000256" key="10">
    <source>
        <dbReference type="NCBIfam" id="TIGR02152"/>
    </source>
</evidence>
<feature type="active site" description="Proton acceptor" evidence="9">
    <location>
        <position position="255"/>
    </location>
</feature>
<feature type="binding site" evidence="9">
    <location>
        <position position="291"/>
    </location>
    <ligand>
        <name>K(+)</name>
        <dbReference type="ChEBI" id="CHEBI:29103"/>
    </ligand>
</feature>
<comment type="caution">
    <text evidence="9">Lacks conserved residue(s) required for the propagation of feature annotation.</text>
</comment>
<evidence type="ECO:0000256" key="8">
    <source>
        <dbReference type="ARBA" id="ARBA00023277"/>
    </source>
</evidence>
<dbReference type="AlphaFoldDB" id="A0A6C2C8W6"/>
<sequence length="308" mass="31978">MRKILVIGSLNIDVIQNMPRLPKQGETLSLISKATNFGGKGANQAVAAARQGASVGFIGAVGADAEGSSYKALLQEEGINVASLTSKEDSSTGTAYIMLEADGNNTILVHGGANMALTADDVASAEAQFVDADVVVAQLEVTSEAIAKGFELAHKYGAMTILNPAPVTDKINPQILTNTDLLIPNETEAAALIKLPATVEYAELVKRIPLFEQKLGINNIIITLGADGSFYSINGTHGLIASRKVNAVDTTAAGDTFIGTIATVLEKDYSNIETTLKRASVASSIVVSRPGAIPAIPTATEVLTVLSD</sequence>
<feature type="binding site" evidence="9">
    <location>
        <position position="255"/>
    </location>
    <ligand>
        <name>substrate</name>
    </ligand>
</feature>
<feature type="binding site" evidence="9">
    <location>
        <position position="185"/>
    </location>
    <ligand>
        <name>ATP</name>
        <dbReference type="ChEBI" id="CHEBI:30616"/>
    </ligand>
</feature>
<evidence type="ECO:0000313" key="13">
    <source>
        <dbReference type="Proteomes" id="UP000371977"/>
    </source>
</evidence>
<comment type="similarity">
    <text evidence="9">Belongs to the carbohydrate kinase PfkB family. Ribokinase subfamily.</text>
</comment>
<feature type="binding site" evidence="9">
    <location>
        <position position="249"/>
    </location>
    <ligand>
        <name>K(+)</name>
        <dbReference type="ChEBI" id="CHEBI:29103"/>
    </ligand>
</feature>
<comment type="pathway">
    <text evidence="9">Carbohydrate metabolism; D-ribose degradation; D-ribose 5-phosphate from beta-D-ribopyranose: step 2/2.</text>
</comment>
<dbReference type="CDD" id="cd01174">
    <property type="entry name" value="ribokinase"/>
    <property type="match status" value="1"/>
</dbReference>
<feature type="binding site" evidence="9">
    <location>
        <begin position="254"/>
        <end position="255"/>
    </location>
    <ligand>
        <name>ATP</name>
        <dbReference type="ChEBI" id="CHEBI:30616"/>
    </ligand>
</feature>
<dbReference type="GO" id="GO:0004747">
    <property type="term" value="F:ribokinase activity"/>
    <property type="evidence" value="ECO:0007669"/>
    <property type="project" value="UniProtKB-UniRule"/>
</dbReference>
<organism evidence="12 13">
    <name type="scientific">Weissella muntiaci</name>
    <dbReference type="NCBI Taxonomy" id="2508881"/>
    <lineage>
        <taxon>Bacteria</taxon>
        <taxon>Bacillati</taxon>
        <taxon>Bacillota</taxon>
        <taxon>Bacilli</taxon>
        <taxon>Lactobacillales</taxon>
        <taxon>Lactobacillaceae</taxon>
        <taxon>Weissella</taxon>
    </lineage>
</organism>
<feature type="binding site" evidence="9">
    <location>
        <position position="251"/>
    </location>
    <ligand>
        <name>K(+)</name>
        <dbReference type="ChEBI" id="CHEBI:29103"/>
    </ligand>
</feature>
<keyword evidence="8 9" id="KW-0119">Carbohydrate metabolism</keyword>
<proteinExistence type="inferred from homology"/>
<dbReference type="InterPro" id="IPR011877">
    <property type="entry name" value="Ribokinase"/>
</dbReference>
<evidence type="ECO:0000256" key="4">
    <source>
        <dbReference type="ARBA" id="ARBA00022777"/>
    </source>
</evidence>
<keyword evidence="4 9" id="KW-0418">Kinase</keyword>
<comment type="catalytic activity">
    <reaction evidence="9">
        <text>D-ribose + ATP = D-ribose 5-phosphate + ADP + H(+)</text>
        <dbReference type="Rhea" id="RHEA:13697"/>
        <dbReference type="ChEBI" id="CHEBI:15378"/>
        <dbReference type="ChEBI" id="CHEBI:30616"/>
        <dbReference type="ChEBI" id="CHEBI:47013"/>
        <dbReference type="ChEBI" id="CHEBI:78346"/>
        <dbReference type="ChEBI" id="CHEBI:456216"/>
        <dbReference type="EC" id="2.7.1.15"/>
    </reaction>
</comment>
<dbReference type="InterPro" id="IPR029056">
    <property type="entry name" value="Ribokinase-like"/>
</dbReference>
<dbReference type="InterPro" id="IPR011611">
    <property type="entry name" value="PfkB_dom"/>
</dbReference>
<dbReference type="EMBL" id="SDGZ01000014">
    <property type="protein sequence ID" value="TYC49595.1"/>
    <property type="molecule type" value="Genomic_DNA"/>
</dbReference>
<comment type="caution">
    <text evidence="12">The sequence shown here is derived from an EMBL/GenBank/DDBJ whole genome shotgun (WGS) entry which is preliminary data.</text>
</comment>
<evidence type="ECO:0000259" key="11">
    <source>
        <dbReference type="Pfam" id="PF00294"/>
    </source>
</evidence>
<dbReference type="InterPro" id="IPR002139">
    <property type="entry name" value="Ribo/fructo_kinase"/>
</dbReference>
<reference evidence="12 13" key="1">
    <citation type="submission" date="2019-01" db="EMBL/GenBank/DDBJ databases">
        <title>Weissella sp. nov., a novel lactic acid bacterium isolated from animal feces.</title>
        <authorList>
            <person name="Wang L.-T."/>
        </authorList>
    </citation>
    <scope>NUCLEOTIDE SEQUENCE [LARGE SCALE GENOMIC DNA]</scope>
    <source>
        <strain evidence="12 13">8H-2</strain>
    </source>
</reference>
<feature type="binding site" evidence="9">
    <location>
        <begin position="223"/>
        <end position="228"/>
    </location>
    <ligand>
        <name>ATP</name>
        <dbReference type="ChEBI" id="CHEBI:30616"/>
    </ligand>
</feature>
<dbReference type="GO" id="GO:0019303">
    <property type="term" value="P:D-ribose catabolic process"/>
    <property type="evidence" value="ECO:0007669"/>
    <property type="project" value="UniProtKB-UniRule"/>
</dbReference>
<evidence type="ECO:0000256" key="6">
    <source>
        <dbReference type="ARBA" id="ARBA00022842"/>
    </source>
</evidence>
<dbReference type="GO" id="GO:0005524">
    <property type="term" value="F:ATP binding"/>
    <property type="evidence" value="ECO:0007669"/>
    <property type="project" value="UniProtKB-UniRule"/>
</dbReference>
<keyword evidence="1 9" id="KW-0808">Transferase</keyword>
<dbReference type="PANTHER" id="PTHR10584:SF166">
    <property type="entry name" value="RIBOKINASE"/>
    <property type="match status" value="1"/>
</dbReference>
<feature type="binding site" evidence="9">
    <location>
        <begin position="11"/>
        <end position="13"/>
    </location>
    <ligand>
        <name>substrate</name>
    </ligand>
</feature>
<protein>
    <recommendedName>
        <fullName evidence="9 10">Ribokinase</fullName>
        <shortName evidence="9">RK</shortName>
        <ecNumber evidence="9 10">2.7.1.15</ecNumber>
    </recommendedName>
</protein>
<dbReference type="EC" id="2.7.1.15" evidence="9 10"/>
<keyword evidence="6 9" id="KW-0460">Magnesium</keyword>
<dbReference type="Gene3D" id="3.40.1190.20">
    <property type="match status" value="1"/>
</dbReference>
<evidence type="ECO:0000256" key="3">
    <source>
        <dbReference type="ARBA" id="ARBA00022741"/>
    </source>
</evidence>
<feature type="domain" description="Carbohydrate kinase PfkB" evidence="11">
    <location>
        <begin position="1"/>
        <end position="298"/>
    </location>
</feature>
<feature type="binding site" evidence="9">
    <location>
        <position position="140"/>
    </location>
    <ligand>
        <name>substrate</name>
    </ligand>
</feature>
<evidence type="ECO:0000256" key="1">
    <source>
        <dbReference type="ARBA" id="ARBA00022679"/>
    </source>
</evidence>
<keyword evidence="13" id="KW-1185">Reference proteome</keyword>
<comment type="subunit">
    <text evidence="9">Homodimer.</text>
</comment>
<dbReference type="RefSeq" id="WP_148622587.1">
    <property type="nucleotide sequence ID" value="NZ_SDGZ01000014.1"/>
</dbReference>
<accession>A0A6C2C8W6</accession>
<comment type="cofactor">
    <cofactor evidence="9">
        <name>Mg(2+)</name>
        <dbReference type="ChEBI" id="CHEBI:18420"/>
    </cofactor>
    <text evidence="9">Requires a divalent cation, most likely magnesium in vivo, as an electrophilic catalyst to aid phosphoryl group transfer. It is the chelate of the metal and the nucleotide that is the actual substrate.</text>
</comment>
<dbReference type="PANTHER" id="PTHR10584">
    <property type="entry name" value="SUGAR KINASE"/>
    <property type="match status" value="1"/>
</dbReference>
<dbReference type="PRINTS" id="PR00990">
    <property type="entry name" value="RIBOKINASE"/>
</dbReference>
<evidence type="ECO:0000256" key="9">
    <source>
        <dbReference type="HAMAP-Rule" id="MF_01987"/>
    </source>
</evidence>
<dbReference type="GO" id="GO:0046872">
    <property type="term" value="F:metal ion binding"/>
    <property type="evidence" value="ECO:0007669"/>
    <property type="project" value="UniProtKB-KW"/>
</dbReference>
<comment type="activity regulation">
    <text evidence="9">Activated by a monovalent cation that binds near, but not in, the active site. The most likely occupant of the site in vivo is potassium. Ion binding induces a conformational change that may alter substrate affinity.</text>
</comment>
<dbReference type="UniPathway" id="UPA00916">
    <property type="reaction ID" value="UER00889"/>
</dbReference>
<comment type="function">
    <text evidence="9">Catalyzes the phosphorylation of ribose at O-5 in a reaction requiring ATP and magnesium. The resulting D-ribose-5-phosphate can then be used either for sythesis of nucleotides, histidine, and tryptophan, or as a component of the pentose phosphate pathway.</text>
</comment>
<feature type="binding site" evidence="9">
    <location>
        <position position="286"/>
    </location>
    <ligand>
        <name>K(+)</name>
        <dbReference type="ChEBI" id="CHEBI:29103"/>
    </ligand>
</feature>
<keyword evidence="9" id="KW-0963">Cytoplasm</keyword>
<evidence type="ECO:0000256" key="5">
    <source>
        <dbReference type="ARBA" id="ARBA00022840"/>
    </source>
</evidence>
<keyword evidence="3 9" id="KW-0547">Nucleotide-binding</keyword>
<evidence type="ECO:0000313" key="12">
    <source>
        <dbReference type="EMBL" id="TYC49595.1"/>
    </source>
</evidence>
<dbReference type="Pfam" id="PF00294">
    <property type="entry name" value="PfkB"/>
    <property type="match status" value="1"/>
</dbReference>
<evidence type="ECO:0000256" key="7">
    <source>
        <dbReference type="ARBA" id="ARBA00022958"/>
    </source>
</evidence>
<dbReference type="NCBIfam" id="TIGR02152">
    <property type="entry name" value="D_ribokin_bact"/>
    <property type="match status" value="1"/>
</dbReference>
<dbReference type="SUPFAM" id="SSF53613">
    <property type="entry name" value="Ribokinase-like"/>
    <property type="match status" value="1"/>
</dbReference>
<gene>
    <name evidence="9 12" type="primary">rbsK</name>
    <name evidence="12" type="ORF">ESZ50_05475</name>
</gene>
<feature type="binding site" evidence="9">
    <location>
        <position position="289"/>
    </location>
    <ligand>
        <name>K(+)</name>
        <dbReference type="ChEBI" id="CHEBI:29103"/>
    </ligand>
</feature>